<evidence type="ECO:0000313" key="2">
    <source>
        <dbReference type="Proteomes" id="UP000077013"/>
    </source>
</evidence>
<protein>
    <recommendedName>
        <fullName evidence="3">Lipocalin-like domain-containing protein</fullName>
    </recommendedName>
</protein>
<dbReference type="Proteomes" id="UP000077013">
    <property type="component" value="Unassembled WGS sequence"/>
</dbReference>
<accession>A0A167HRE3</accession>
<dbReference type="STRING" id="1763537.ULVI_09905"/>
<dbReference type="AlphaFoldDB" id="A0A167HRE3"/>
<evidence type="ECO:0008006" key="3">
    <source>
        <dbReference type="Google" id="ProtNLM"/>
    </source>
</evidence>
<reference evidence="1 2" key="1">
    <citation type="submission" date="2016-02" db="EMBL/GenBank/DDBJ databases">
        <title>Ulvibacter sp. LPB0005, isolated from Thais luteostoma.</title>
        <authorList>
            <person name="Shin S.-K."/>
            <person name="Yi H."/>
        </authorList>
    </citation>
    <scope>NUCLEOTIDE SEQUENCE [LARGE SCALE GENOMIC DNA]</scope>
    <source>
        <strain evidence="1 2">LPB0005</strain>
    </source>
</reference>
<gene>
    <name evidence="1" type="ORF">ULVI_09905</name>
</gene>
<dbReference type="EMBL" id="LRXL01000037">
    <property type="protein sequence ID" value="OAB78885.1"/>
    <property type="molecule type" value="Genomic_DNA"/>
</dbReference>
<evidence type="ECO:0000313" key="1">
    <source>
        <dbReference type="EMBL" id="OAB78885.1"/>
    </source>
</evidence>
<sequence>MILNREHFFVSLKEKMMKIAIKLGSLLMLGLMMYGCSSKDDITTNNENLLFGKWTQPVETACPTIPTIFFGKNKTFSWNIPETSNCEDSNLSEVQVSGTYEVSEERLMLAVENFRTVNAEDTPFQFNENTTFSANIEYLTEQSLQFKVFLNGDNASENDNTFTFLFSRTR</sequence>
<organism evidence="1 2">
    <name type="scientific">Cochleicola gelatinilyticus</name>
    <dbReference type="NCBI Taxonomy" id="1763537"/>
    <lineage>
        <taxon>Bacteria</taxon>
        <taxon>Pseudomonadati</taxon>
        <taxon>Bacteroidota</taxon>
        <taxon>Flavobacteriia</taxon>
        <taxon>Flavobacteriales</taxon>
        <taxon>Flavobacteriaceae</taxon>
        <taxon>Cochleicola</taxon>
    </lineage>
</organism>
<name>A0A167HRE3_9FLAO</name>
<proteinExistence type="predicted"/>
<keyword evidence="2" id="KW-1185">Reference proteome</keyword>
<comment type="caution">
    <text evidence="1">The sequence shown here is derived from an EMBL/GenBank/DDBJ whole genome shotgun (WGS) entry which is preliminary data.</text>
</comment>